<feature type="compositionally biased region" description="Basic and acidic residues" evidence="4">
    <location>
        <begin position="320"/>
        <end position="342"/>
    </location>
</feature>
<dbReference type="Proteomes" id="UP000683360">
    <property type="component" value="Unassembled WGS sequence"/>
</dbReference>
<feature type="compositionally biased region" description="Basic and acidic residues" evidence="4">
    <location>
        <begin position="261"/>
        <end position="272"/>
    </location>
</feature>
<feature type="region of interest" description="Disordered" evidence="4">
    <location>
        <begin position="261"/>
        <end position="281"/>
    </location>
</feature>
<feature type="region of interest" description="Disordered" evidence="4">
    <location>
        <begin position="308"/>
        <end position="519"/>
    </location>
</feature>
<name>A0A8S3QU28_MYTED</name>
<evidence type="ECO:0000313" key="7">
    <source>
        <dbReference type="Proteomes" id="UP000683360"/>
    </source>
</evidence>
<feature type="transmembrane region" description="Helical" evidence="5">
    <location>
        <begin position="562"/>
        <end position="584"/>
    </location>
</feature>
<feature type="transmembrane region" description="Helical" evidence="5">
    <location>
        <begin position="768"/>
        <end position="787"/>
    </location>
</feature>
<protein>
    <submittedName>
        <fullName evidence="6">NAGLT1</fullName>
    </submittedName>
</protein>
<evidence type="ECO:0000256" key="5">
    <source>
        <dbReference type="SAM" id="Phobius"/>
    </source>
</evidence>
<accession>A0A8S3QU28</accession>
<feature type="transmembrane region" description="Helical" evidence="5">
    <location>
        <begin position="90"/>
        <end position="111"/>
    </location>
</feature>
<keyword evidence="1 5" id="KW-0812">Transmembrane</keyword>
<feature type="compositionally biased region" description="Low complexity" evidence="4">
    <location>
        <begin position="384"/>
        <end position="498"/>
    </location>
</feature>
<dbReference type="InterPro" id="IPR036259">
    <property type="entry name" value="MFS_trans_sf"/>
</dbReference>
<feature type="transmembrane region" description="Helical" evidence="5">
    <location>
        <begin position="651"/>
        <end position="672"/>
    </location>
</feature>
<comment type="caution">
    <text evidence="6">The sequence shown here is derived from an EMBL/GenBank/DDBJ whole genome shotgun (WGS) entry which is preliminary data.</text>
</comment>
<gene>
    <name evidence="6" type="ORF">MEDL_15093</name>
</gene>
<evidence type="ECO:0000313" key="6">
    <source>
        <dbReference type="EMBL" id="CAG2200436.1"/>
    </source>
</evidence>
<dbReference type="OrthoDB" id="546893at2759"/>
<evidence type="ECO:0000256" key="4">
    <source>
        <dbReference type="SAM" id="MobiDB-lite"/>
    </source>
</evidence>
<feature type="transmembrane region" description="Helical" evidence="5">
    <location>
        <begin position="611"/>
        <end position="639"/>
    </location>
</feature>
<feature type="transmembrane region" description="Helical" evidence="5">
    <location>
        <begin position="740"/>
        <end position="762"/>
    </location>
</feature>
<feature type="compositionally biased region" description="Polar residues" evidence="4">
    <location>
        <begin position="503"/>
        <end position="519"/>
    </location>
</feature>
<feature type="transmembrane region" description="Helical" evidence="5">
    <location>
        <begin position="704"/>
        <end position="728"/>
    </location>
</feature>
<feature type="transmembrane region" description="Helical" evidence="5">
    <location>
        <begin position="679"/>
        <end position="698"/>
    </location>
</feature>
<dbReference type="InterPro" id="IPR011701">
    <property type="entry name" value="MFS"/>
</dbReference>
<evidence type="ECO:0000256" key="3">
    <source>
        <dbReference type="ARBA" id="ARBA00023136"/>
    </source>
</evidence>
<sequence>MTQTAVLSFRNSTMLLLLRKYLKVKSSPATAVFGNVDNWISAEKKLDVDTGGREVRMDDEDLIYDQTLLLRKETKPSGYSKWCQKFTKTICLSLAFFTLGLCIAIPGPTLLDLGDKINTDTTHMALIFSARSVGYLLGALIGGFLFDILDKQLLLTATLFVAAVATLIIPWSVTLMVLAVMFSLQGVAMGVLDTGGNVFCVRLWGVKSPPYMQALHFAFGIGAFIAPLIAQPFLSNSASNSLLNGNVPVITNTSLLINYHNDSDSGRGKRDSPFTNQTLDENMTDNLNVSLGTTMITITTTVKPNVVKKPSITDGSLLPDKNRDGSQIRQHLDNNKPLEDGTVKPTLSTLKVPLQNKTESKRLENNGTEQLMNDNNGTMFHNESLNTNGSSLSTTPTNTNGSSLSNTTTTSTPRSTTTTTTTKTPTTKTTTPTTTTPTTTTPTTTTTTPTSKITITTTPTTTTTTTTPTTTTTTKPTTKTTTPTKTTRLPTTKGKPLPALTKNPKTITTSMKTSKPTTVSSLIEDHTEFNESLTTTSHKPQTVGDFVSSMIDSVKNMSRIQFAYTIIALLLFLSSTLFLVLYCFTKRRRDHEEMDDLNEISMHTENTCIRLVTLMFSFVFFLCYVGMETTFGGLVMTFAVEFAHWTKSQGAIVTSIFWGSLAMGRGFAIFISNCCKPQTMLIVDLIFMMIGALILAFGVEKLNILLWLGTIFLGIGLSSIFPTSVTWIEQYFKITGKSTAVFVTGSAIGQMTLPVATGYLYQTYDKQYLMYIILCLSVLTVILYIIMQCLASKASKTVSSGFLRLDDLDMDTPAYSSTDEASSRKFMPVHNGYDLLMQDADDEL</sequence>
<keyword evidence="2 5" id="KW-1133">Transmembrane helix</keyword>
<dbReference type="Pfam" id="PF07690">
    <property type="entry name" value="MFS_1"/>
    <property type="match status" value="2"/>
</dbReference>
<evidence type="ECO:0000256" key="1">
    <source>
        <dbReference type="ARBA" id="ARBA00022692"/>
    </source>
</evidence>
<dbReference type="GO" id="GO:0022857">
    <property type="term" value="F:transmembrane transporter activity"/>
    <property type="evidence" value="ECO:0007669"/>
    <property type="project" value="InterPro"/>
</dbReference>
<reference evidence="6" key="1">
    <citation type="submission" date="2021-03" db="EMBL/GenBank/DDBJ databases">
        <authorList>
            <person name="Bekaert M."/>
        </authorList>
    </citation>
    <scope>NUCLEOTIDE SEQUENCE</scope>
</reference>
<dbReference type="Gene3D" id="1.20.1250.20">
    <property type="entry name" value="MFS general substrate transporter like domains"/>
    <property type="match status" value="2"/>
</dbReference>
<dbReference type="EMBL" id="CAJPWZ010000746">
    <property type="protein sequence ID" value="CAG2200436.1"/>
    <property type="molecule type" value="Genomic_DNA"/>
</dbReference>
<feature type="compositionally biased region" description="Polar residues" evidence="4">
    <location>
        <begin position="365"/>
        <end position="383"/>
    </location>
</feature>
<feature type="transmembrane region" description="Helical" evidence="5">
    <location>
        <begin position="153"/>
        <end position="173"/>
    </location>
</feature>
<organism evidence="6 7">
    <name type="scientific">Mytilus edulis</name>
    <name type="common">Blue mussel</name>
    <dbReference type="NCBI Taxonomy" id="6550"/>
    <lineage>
        <taxon>Eukaryota</taxon>
        <taxon>Metazoa</taxon>
        <taxon>Spiralia</taxon>
        <taxon>Lophotrochozoa</taxon>
        <taxon>Mollusca</taxon>
        <taxon>Bivalvia</taxon>
        <taxon>Autobranchia</taxon>
        <taxon>Pteriomorphia</taxon>
        <taxon>Mytilida</taxon>
        <taxon>Mytiloidea</taxon>
        <taxon>Mytilidae</taxon>
        <taxon>Mytilinae</taxon>
        <taxon>Mytilus</taxon>
    </lineage>
</organism>
<keyword evidence="7" id="KW-1185">Reference proteome</keyword>
<evidence type="ECO:0000256" key="2">
    <source>
        <dbReference type="ARBA" id="ARBA00022989"/>
    </source>
</evidence>
<feature type="transmembrane region" description="Helical" evidence="5">
    <location>
        <begin position="215"/>
        <end position="234"/>
    </location>
</feature>
<proteinExistence type="predicted"/>
<dbReference type="SUPFAM" id="SSF103473">
    <property type="entry name" value="MFS general substrate transporter"/>
    <property type="match status" value="2"/>
</dbReference>
<dbReference type="AlphaFoldDB" id="A0A8S3QU28"/>
<feature type="transmembrane region" description="Helical" evidence="5">
    <location>
        <begin position="123"/>
        <end position="146"/>
    </location>
</feature>
<dbReference type="PANTHER" id="PTHR23121:SF9">
    <property type="entry name" value="SODIUM-DEPENDENT GLUCOSE TRANSPORTER 1"/>
    <property type="match status" value="1"/>
</dbReference>
<dbReference type="PANTHER" id="PTHR23121">
    <property type="entry name" value="SODIUM-DEPENDENT GLUCOSE TRANSPORTER 1"/>
    <property type="match status" value="1"/>
</dbReference>
<keyword evidence="3 5" id="KW-0472">Membrane</keyword>
<feature type="transmembrane region" description="Helical" evidence="5">
    <location>
        <begin position="179"/>
        <end position="203"/>
    </location>
</feature>